<dbReference type="NCBIfam" id="TIGR03796">
    <property type="entry name" value="NHLM_micro_ABC1"/>
    <property type="match status" value="1"/>
</dbReference>
<dbReference type="Proteomes" id="UP000078543">
    <property type="component" value="Unassembled WGS sequence"/>
</dbReference>
<keyword evidence="6" id="KW-0067">ATP-binding</keyword>
<evidence type="ECO:0000256" key="6">
    <source>
        <dbReference type="ARBA" id="ARBA00022840"/>
    </source>
</evidence>
<feature type="domain" description="ABC transmembrane type-1" evidence="13">
    <location>
        <begin position="172"/>
        <end position="453"/>
    </location>
</feature>
<keyword evidence="10" id="KW-0080">Bacteriocin transport</keyword>
<evidence type="ECO:0000256" key="3">
    <source>
        <dbReference type="ARBA" id="ARBA00022475"/>
    </source>
</evidence>
<dbReference type="Pfam" id="PF00005">
    <property type="entry name" value="ABC_tran"/>
    <property type="match status" value="1"/>
</dbReference>
<keyword evidence="2" id="KW-0813">Transport</keyword>
<dbReference type="CDD" id="cd18569">
    <property type="entry name" value="ABC_6TM_NHLM_bacteriocin"/>
    <property type="match status" value="1"/>
</dbReference>
<dbReference type="AlphaFoldDB" id="A0A178MRG1"/>
<feature type="transmembrane region" description="Helical" evidence="11">
    <location>
        <begin position="392"/>
        <end position="415"/>
    </location>
</feature>
<dbReference type="RefSeq" id="WP_068499458.1">
    <property type="nucleotide sequence ID" value="NZ_LWQU01000130.1"/>
</dbReference>
<proteinExistence type="predicted"/>
<feature type="transmembrane region" description="Helical" evidence="11">
    <location>
        <begin position="207"/>
        <end position="228"/>
    </location>
</feature>
<dbReference type="GO" id="GO:0043213">
    <property type="term" value="P:bacteriocin transport"/>
    <property type="evidence" value="ECO:0007669"/>
    <property type="project" value="UniProtKB-KW"/>
</dbReference>
<dbReference type="Pfam" id="PF00664">
    <property type="entry name" value="ABC_membrane"/>
    <property type="match status" value="1"/>
</dbReference>
<keyword evidence="3" id="KW-1003">Cell membrane</keyword>
<keyword evidence="4 11" id="KW-0812">Transmembrane</keyword>
<dbReference type="SMART" id="SM00382">
    <property type="entry name" value="AAA"/>
    <property type="match status" value="1"/>
</dbReference>
<dbReference type="GO" id="GO:0008233">
    <property type="term" value="F:peptidase activity"/>
    <property type="evidence" value="ECO:0007669"/>
    <property type="project" value="InterPro"/>
</dbReference>
<evidence type="ECO:0000259" key="13">
    <source>
        <dbReference type="PROSITE" id="PS50929"/>
    </source>
</evidence>
<evidence type="ECO:0000256" key="1">
    <source>
        <dbReference type="ARBA" id="ARBA00004651"/>
    </source>
</evidence>
<dbReference type="InterPro" id="IPR005074">
    <property type="entry name" value="Peptidase_C39"/>
</dbReference>
<evidence type="ECO:0000256" key="9">
    <source>
        <dbReference type="ARBA" id="ARBA00023136"/>
    </source>
</evidence>
<comment type="subcellular location">
    <subcellularLocation>
        <location evidence="1">Cell membrane</location>
        <topology evidence="1">Multi-pass membrane protein</topology>
    </subcellularLocation>
</comment>
<keyword evidence="8 11" id="KW-1133">Transmembrane helix</keyword>
<dbReference type="InterPro" id="IPR003593">
    <property type="entry name" value="AAA+_ATPase"/>
</dbReference>
<evidence type="ECO:0000256" key="5">
    <source>
        <dbReference type="ARBA" id="ARBA00022741"/>
    </source>
</evidence>
<dbReference type="GO" id="GO:0005886">
    <property type="term" value="C:plasma membrane"/>
    <property type="evidence" value="ECO:0007669"/>
    <property type="project" value="UniProtKB-SubCell"/>
</dbReference>
<evidence type="ECO:0000313" key="15">
    <source>
        <dbReference type="EMBL" id="OAN51557.1"/>
    </source>
</evidence>
<evidence type="ECO:0000313" key="16">
    <source>
        <dbReference type="Proteomes" id="UP000078543"/>
    </source>
</evidence>
<dbReference type="PROSITE" id="PS50929">
    <property type="entry name" value="ABC_TM1F"/>
    <property type="match status" value="1"/>
</dbReference>
<dbReference type="GO" id="GO:0140359">
    <property type="term" value="F:ABC-type transporter activity"/>
    <property type="evidence" value="ECO:0007669"/>
    <property type="project" value="InterPro"/>
</dbReference>
<dbReference type="InterPro" id="IPR011527">
    <property type="entry name" value="ABC1_TM_dom"/>
</dbReference>
<feature type="transmembrane region" description="Helical" evidence="11">
    <location>
        <begin position="170"/>
        <end position="195"/>
    </location>
</feature>
<dbReference type="PROSITE" id="PS50893">
    <property type="entry name" value="ABC_TRANSPORTER_2"/>
    <property type="match status" value="1"/>
</dbReference>
<dbReference type="Gene3D" id="1.20.1560.10">
    <property type="entry name" value="ABC transporter type 1, transmembrane domain"/>
    <property type="match status" value="1"/>
</dbReference>
<dbReference type="Pfam" id="PF03412">
    <property type="entry name" value="Peptidase_C39"/>
    <property type="match status" value="1"/>
</dbReference>
<dbReference type="PANTHER" id="PTHR24221:SF654">
    <property type="entry name" value="ATP-BINDING CASSETTE SUB-FAMILY B MEMBER 6"/>
    <property type="match status" value="1"/>
</dbReference>
<dbReference type="FunFam" id="3.40.50.300:FF:000299">
    <property type="entry name" value="ABC transporter ATP-binding protein/permease"/>
    <property type="match status" value="1"/>
</dbReference>
<dbReference type="STRING" id="1437059.A6A05_01460"/>
<dbReference type="InterPro" id="IPR022514">
    <property type="entry name" value="NHPM_micro_ABC1"/>
</dbReference>
<keyword evidence="5" id="KW-0547">Nucleotide-binding</keyword>
<keyword evidence="16" id="KW-1185">Reference proteome</keyword>
<dbReference type="GO" id="GO:0015031">
    <property type="term" value="P:protein transport"/>
    <property type="evidence" value="ECO:0007669"/>
    <property type="project" value="UniProtKB-KW"/>
</dbReference>
<dbReference type="GO" id="GO:0016887">
    <property type="term" value="F:ATP hydrolysis activity"/>
    <property type="evidence" value="ECO:0007669"/>
    <property type="project" value="InterPro"/>
</dbReference>
<dbReference type="Gene3D" id="3.40.50.300">
    <property type="entry name" value="P-loop containing nucleotide triphosphate hydrolases"/>
    <property type="match status" value="1"/>
</dbReference>
<organism evidence="15 16">
    <name type="scientific">Magnetospirillum moscoviense</name>
    <dbReference type="NCBI Taxonomy" id="1437059"/>
    <lineage>
        <taxon>Bacteria</taxon>
        <taxon>Pseudomonadati</taxon>
        <taxon>Pseudomonadota</taxon>
        <taxon>Alphaproteobacteria</taxon>
        <taxon>Rhodospirillales</taxon>
        <taxon>Rhodospirillaceae</taxon>
        <taxon>Magnetospirillum</taxon>
    </lineage>
</organism>
<dbReference type="GO" id="GO:0005524">
    <property type="term" value="F:ATP binding"/>
    <property type="evidence" value="ECO:0007669"/>
    <property type="project" value="UniProtKB-KW"/>
</dbReference>
<accession>A0A178MRG1</accession>
<dbReference type="GO" id="GO:0006508">
    <property type="term" value="P:proteolysis"/>
    <property type="evidence" value="ECO:0007669"/>
    <property type="project" value="InterPro"/>
</dbReference>
<feature type="transmembrane region" description="Helical" evidence="11">
    <location>
        <begin position="308"/>
        <end position="329"/>
    </location>
</feature>
<dbReference type="InterPro" id="IPR039421">
    <property type="entry name" value="Type_1_exporter"/>
</dbReference>
<dbReference type="OrthoDB" id="5288404at2"/>
<sequence length="728" mass="78996">MTRPSPIWPATGNRIRVPTILQMEAVECGAACLAMILGHYGRHIPLEVLRYECGVSRDGSSASGMVKAARSEGLVATGFTCEPEALGTIPRPFVVFWNFNHFIVVEGFSRHGVYVNDPASGPRAVPWAEFDTAFTGIVLTFAPGPSFTRWGRRRSVWDGLIRRLHDTGTAVAFVALVSLGLVVPGLLVPALSRIFVDYILIQGFSDWLTPLLIGMGAAALLRAFLTWLRQHTLLRLQTKLVLRGASALLWQVLRLPMRFFSQRYAGDIASRVMLNDRVSELLAGDLAVTALSLVTMAVYGAIMAEFDLVLTGLAVIFAALNLAAFALVARRLSDASLKLLQDEGKLIGVAMQGLQIIESIKASGAEDLLFSRWAGHLAKVVNTEQDLSRTRVLLGMSPILLSMLGSAAILIVGGFRVMDGTISIGTLVAFQALMFSFSAPLVDLVHLGGQVHEAAADITRLDDVLVHEIDAEFRPAALEGVPPREPGRLKLAGRVQLRGVTFGFSPTAPPLIKDFSLDLEPGTRVALVGASGSGKSTIGRLIAGLYQPWGGTIMFDGIAAATIDRAALRESLAFVDQDVMLFRGTVSDNISLWDPTMPDERIIRAGRDAQIHDEINARPEGYDYQLREGGQNFSGGQRQRIEIARALATHPAVLILDEATSAMDSAVERQVIDSIRWRGCACLIIAHRLSTIRDCDEIIVLDRGSVQERGRHDALIAADGLYRQLVES</sequence>
<keyword evidence="9 11" id="KW-0472">Membrane</keyword>
<dbReference type="SUPFAM" id="SSF52540">
    <property type="entry name" value="P-loop containing nucleoside triphosphate hydrolases"/>
    <property type="match status" value="1"/>
</dbReference>
<dbReference type="Gene3D" id="3.90.70.10">
    <property type="entry name" value="Cysteine proteinases"/>
    <property type="match status" value="1"/>
</dbReference>
<feature type="transmembrane region" description="Helical" evidence="11">
    <location>
        <begin position="281"/>
        <end position="302"/>
    </location>
</feature>
<comment type="caution">
    <text evidence="15">The sequence shown here is derived from an EMBL/GenBank/DDBJ whole genome shotgun (WGS) entry which is preliminary data.</text>
</comment>
<gene>
    <name evidence="15" type="ORF">A6A05_01460</name>
</gene>
<dbReference type="PANTHER" id="PTHR24221">
    <property type="entry name" value="ATP-BINDING CASSETTE SUB-FAMILY B"/>
    <property type="match status" value="1"/>
</dbReference>
<evidence type="ECO:0000256" key="7">
    <source>
        <dbReference type="ARBA" id="ARBA00022927"/>
    </source>
</evidence>
<dbReference type="PROSITE" id="PS50990">
    <property type="entry name" value="PEPTIDASE_C39"/>
    <property type="match status" value="1"/>
</dbReference>
<dbReference type="InterPro" id="IPR017871">
    <property type="entry name" value="ABC_transporter-like_CS"/>
</dbReference>
<feature type="domain" description="Peptidase C39" evidence="14">
    <location>
        <begin position="22"/>
        <end position="141"/>
    </location>
</feature>
<evidence type="ECO:0000256" key="11">
    <source>
        <dbReference type="SAM" id="Phobius"/>
    </source>
</evidence>
<evidence type="ECO:0000259" key="14">
    <source>
        <dbReference type="PROSITE" id="PS50990"/>
    </source>
</evidence>
<dbReference type="EMBL" id="LWQU01000130">
    <property type="protein sequence ID" value="OAN51557.1"/>
    <property type="molecule type" value="Genomic_DNA"/>
</dbReference>
<dbReference type="InterPro" id="IPR036640">
    <property type="entry name" value="ABC1_TM_sf"/>
</dbReference>
<evidence type="ECO:0000256" key="2">
    <source>
        <dbReference type="ARBA" id="ARBA00022448"/>
    </source>
</evidence>
<evidence type="ECO:0000256" key="8">
    <source>
        <dbReference type="ARBA" id="ARBA00022989"/>
    </source>
</evidence>
<evidence type="ECO:0000256" key="4">
    <source>
        <dbReference type="ARBA" id="ARBA00022692"/>
    </source>
</evidence>
<name>A0A178MRG1_9PROT</name>
<dbReference type="PROSITE" id="PS00211">
    <property type="entry name" value="ABC_TRANSPORTER_1"/>
    <property type="match status" value="1"/>
</dbReference>
<dbReference type="GO" id="GO:0034040">
    <property type="term" value="F:ATPase-coupled lipid transmembrane transporter activity"/>
    <property type="evidence" value="ECO:0007669"/>
    <property type="project" value="TreeGrafter"/>
</dbReference>
<dbReference type="InterPro" id="IPR003439">
    <property type="entry name" value="ABC_transporter-like_ATP-bd"/>
</dbReference>
<dbReference type="InterPro" id="IPR027417">
    <property type="entry name" value="P-loop_NTPase"/>
</dbReference>
<keyword evidence="7" id="KW-0653">Protein transport</keyword>
<feature type="domain" description="ABC transporter" evidence="12">
    <location>
        <begin position="495"/>
        <end position="728"/>
    </location>
</feature>
<dbReference type="SUPFAM" id="SSF90123">
    <property type="entry name" value="ABC transporter transmembrane region"/>
    <property type="match status" value="1"/>
</dbReference>
<protein>
    <submittedName>
        <fullName evidence="15">NHLP family bacteriocin export ABC transporter peptidase/permease/ATPase</fullName>
    </submittedName>
</protein>
<evidence type="ECO:0000259" key="12">
    <source>
        <dbReference type="PROSITE" id="PS50893"/>
    </source>
</evidence>
<evidence type="ECO:0000256" key="10">
    <source>
        <dbReference type="ARBA" id="ARBA00043264"/>
    </source>
</evidence>
<reference evidence="15 16" key="1">
    <citation type="submission" date="2016-04" db="EMBL/GenBank/DDBJ databases">
        <title>Draft genome sequence of freshwater magnetotactic bacteria Magnetospirillum marisnigri SP-1 and Magnetospirillum moscoviense BB-1.</title>
        <authorList>
            <person name="Koziaeva V."/>
            <person name="Dziuba M.V."/>
            <person name="Ivanov T.M."/>
            <person name="Kuznetsov B."/>
            <person name="Grouzdev D.S."/>
        </authorList>
    </citation>
    <scope>NUCLEOTIDE SEQUENCE [LARGE SCALE GENOMIC DNA]</scope>
    <source>
        <strain evidence="15 16">BB-1</strain>
    </source>
</reference>